<dbReference type="STRING" id="75743.A0A401QJB7"/>
<evidence type="ECO:0000313" key="2">
    <source>
        <dbReference type="Proteomes" id="UP000288216"/>
    </source>
</evidence>
<keyword evidence="2" id="KW-1185">Reference proteome</keyword>
<gene>
    <name evidence="1" type="ORF">scyTo_0026175</name>
</gene>
<dbReference type="Proteomes" id="UP000288216">
    <property type="component" value="Unassembled WGS sequence"/>
</dbReference>
<sequence length="148" mass="16535">MPHSLLNVFGFKALPSQPFYLFLVLDSVCVQIQYKNGQSVVEVDGRATKKLITNLEPDKEYSFVLTNRGNTVGGLQQTVSARTAPAILGSKPYLIKKVEPDGTLMVRMPEVETVTPVIAYYIIVVPLKKSHGKFVNIWHSPDEMDLEE</sequence>
<name>A0A401QJB7_SCYTO</name>
<evidence type="ECO:0008006" key="3">
    <source>
        <dbReference type="Google" id="ProtNLM"/>
    </source>
</evidence>
<comment type="caution">
    <text evidence="1">The sequence shown here is derived from an EMBL/GenBank/DDBJ whole genome shotgun (WGS) entry which is preliminary data.</text>
</comment>
<reference evidence="1 2" key="1">
    <citation type="journal article" date="2018" name="Nat. Ecol. Evol.">
        <title>Shark genomes provide insights into elasmobranch evolution and the origin of vertebrates.</title>
        <authorList>
            <person name="Hara Y"/>
            <person name="Yamaguchi K"/>
            <person name="Onimaru K"/>
            <person name="Kadota M"/>
            <person name="Koyanagi M"/>
            <person name="Keeley SD"/>
            <person name="Tatsumi K"/>
            <person name="Tanaka K"/>
            <person name="Motone F"/>
            <person name="Kageyama Y"/>
            <person name="Nozu R"/>
            <person name="Adachi N"/>
            <person name="Nishimura O"/>
            <person name="Nakagawa R"/>
            <person name="Tanegashima C"/>
            <person name="Kiyatake I"/>
            <person name="Matsumoto R"/>
            <person name="Murakumo K"/>
            <person name="Nishida K"/>
            <person name="Terakita A"/>
            <person name="Kuratani S"/>
            <person name="Sato K"/>
            <person name="Hyodo S Kuraku.S."/>
        </authorList>
    </citation>
    <scope>NUCLEOTIDE SEQUENCE [LARGE SCALE GENOMIC DNA]</scope>
</reference>
<organism evidence="1 2">
    <name type="scientific">Scyliorhinus torazame</name>
    <name type="common">Cloudy catshark</name>
    <name type="synonym">Catulus torazame</name>
    <dbReference type="NCBI Taxonomy" id="75743"/>
    <lineage>
        <taxon>Eukaryota</taxon>
        <taxon>Metazoa</taxon>
        <taxon>Chordata</taxon>
        <taxon>Craniata</taxon>
        <taxon>Vertebrata</taxon>
        <taxon>Chondrichthyes</taxon>
        <taxon>Elasmobranchii</taxon>
        <taxon>Galeomorphii</taxon>
        <taxon>Galeoidea</taxon>
        <taxon>Carcharhiniformes</taxon>
        <taxon>Scyliorhinidae</taxon>
        <taxon>Scyliorhinus</taxon>
    </lineage>
</organism>
<feature type="non-terminal residue" evidence="1">
    <location>
        <position position="148"/>
    </location>
</feature>
<proteinExistence type="predicted"/>
<dbReference type="EMBL" id="BFAA01166848">
    <property type="protein sequence ID" value="GCB85471.1"/>
    <property type="molecule type" value="Genomic_DNA"/>
</dbReference>
<evidence type="ECO:0000313" key="1">
    <source>
        <dbReference type="EMBL" id="GCB85471.1"/>
    </source>
</evidence>
<accession>A0A401QJB7</accession>
<dbReference type="AlphaFoldDB" id="A0A401QJB7"/>
<dbReference type="OrthoDB" id="10253954at2759"/>
<protein>
    <recommendedName>
        <fullName evidence="3">Fibronectin type-III domain-containing protein</fullName>
    </recommendedName>
</protein>